<proteinExistence type="inferred from homology"/>
<dbReference type="GO" id="GO:0005524">
    <property type="term" value="F:ATP binding"/>
    <property type="evidence" value="ECO:0007669"/>
    <property type="project" value="UniProtKB-KW"/>
</dbReference>
<dbReference type="GO" id="GO:0005886">
    <property type="term" value="C:plasma membrane"/>
    <property type="evidence" value="ECO:0007669"/>
    <property type="project" value="TreeGrafter"/>
</dbReference>
<dbReference type="InterPro" id="IPR027417">
    <property type="entry name" value="P-loop_NTPase"/>
</dbReference>
<feature type="transmembrane region" description="Helical" evidence="10">
    <location>
        <begin position="463"/>
        <end position="481"/>
    </location>
</feature>
<evidence type="ECO:0000256" key="3">
    <source>
        <dbReference type="ARBA" id="ARBA00022679"/>
    </source>
</evidence>
<comment type="similarity">
    <text evidence="1">Belongs to the CpsD/CapB family.</text>
</comment>
<comment type="catalytic activity">
    <reaction evidence="8">
        <text>L-tyrosyl-[protein] + ATP = O-phospho-L-tyrosyl-[protein] + ADP + H(+)</text>
        <dbReference type="Rhea" id="RHEA:10596"/>
        <dbReference type="Rhea" id="RHEA-COMP:10136"/>
        <dbReference type="Rhea" id="RHEA-COMP:20101"/>
        <dbReference type="ChEBI" id="CHEBI:15378"/>
        <dbReference type="ChEBI" id="CHEBI:30616"/>
        <dbReference type="ChEBI" id="CHEBI:46858"/>
        <dbReference type="ChEBI" id="CHEBI:61978"/>
        <dbReference type="ChEBI" id="CHEBI:456216"/>
        <dbReference type="EC" id="2.7.10.2"/>
    </reaction>
</comment>
<keyword evidence="4" id="KW-0547">Nucleotide-binding</keyword>
<dbReference type="PANTHER" id="PTHR32309">
    <property type="entry name" value="TYROSINE-PROTEIN KINASE"/>
    <property type="match status" value="1"/>
</dbReference>
<keyword evidence="6" id="KW-0067">ATP-binding</keyword>
<dbReference type="RefSeq" id="WP_096832092.1">
    <property type="nucleotide sequence ID" value="NZ_NXIB02000097.1"/>
</dbReference>
<name>A0A2G4EY77_9CYAN</name>
<evidence type="ECO:0000256" key="6">
    <source>
        <dbReference type="ARBA" id="ARBA00022840"/>
    </source>
</evidence>
<keyword evidence="3" id="KW-0808">Transferase</keyword>
<reference evidence="12" key="1">
    <citation type="submission" date="2017-10" db="EMBL/GenBank/DDBJ databases">
        <title>Draft genome sequence of the planktic cyanobacteria Tychonema bourrellyi isolated from alpine lentic freshwater.</title>
        <authorList>
            <person name="Tett A."/>
            <person name="Armanini F."/>
            <person name="Asnicar F."/>
            <person name="Boscaini A."/>
            <person name="Pasolli E."/>
            <person name="Zolfo M."/>
            <person name="Donati C."/>
            <person name="Salmaso N."/>
            <person name="Segata N."/>
        </authorList>
    </citation>
    <scope>NUCLEOTIDE SEQUENCE</scope>
    <source>
        <strain evidence="12">FEM_GT703</strain>
    </source>
</reference>
<sequence length="779" mass="86418">MSTGYNFQSTVSKRNGVQPQAVHGISLGNTESSDEQQPLDLGWLFAVVQRRMGIMVAIALLLGGLSGSLVLWKTKKITKFYQGRFQVLVEPITAEGRLSQLLIQSQSANFSADEVNKVGSSVEDSSMVDYPTLLRVLKSPKLLMPLLEKLQVNYGDITYGQVNSQLKINRITYAKDGKEAGTKIIEFTYQDKDPAKIQYVLDTVSKYYLEYSRQERLKQTTRGMAYIDSQLPALRMRVDLLQRQLQLLRQQANLSFPDQTSKSFTDQAGGIGSQQITIEAQLAETRKFYKNLQQQLSQGNISGVVALNPGMYQTLIGQLQTLETQLAVSSTQYLEGSPPMQSLREKRQNMRRLLEKEAESTIKTVAGQIQQLESRQRSLRTSENNLNKTIRNLPSVMRQYGDLERELEVATESLKVFLSKRETLKLGVGQQDTPWTIINEPSIMYDEQGNPLSVTPTNKGKNLAIVLVLSILFAVAVGFLVEVLDKVFHTPEEVKWGTKLPILGVVPRSQKLKKITRKSNHRAPGVKNVADDRSKNPQLQAGFSKFRTDLDYYFLEAFGSLYTNLRLLSPGMSMRSLAITSAVKGDGKSTIAFYLAKTAASVGLRVLLVDADLRSPQLHLQLGLPNVRGLSDVVATDLSLNDAIQRSPEADNLFVLTAGHNPYDPIKLLSSKKMLYLMEQFQTFFDLVIYDTPPLVGLADAHILAAQTDGTLLVVKIDRTDRSLVAKALEGLKISGASVLGTVVNGIKGSKQASSPRSMGFETVYNNQLTVLGNKTPDK</sequence>
<dbReference type="InterPro" id="IPR050445">
    <property type="entry name" value="Bact_polysacc_biosynth/exp"/>
</dbReference>
<feature type="transmembrane region" description="Helical" evidence="10">
    <location>
        <begin position="52"/>
        <end position="72"/>
    </location>
</feature>
<keyword evidence="10" id="KW-0812">Transmembrane</keyword>
<dbReference type="Pfam" id="PF13614">
    <property type="entry name" value="AAA_31"/>
    <property type="match status" value="1"/>
</dbReference>
<dbReference type="GO" id="GO:0004715">
    <property type="term" value="F:non-membrane spanning protein tyrosine kinase activity"/>
    <property type="evidence" value="ECO:0007669"/>
    <property type="project" value="UniProtKB-EC"/>
</dbReference>
<dbReference type="CDD" id="cd05387">
    <property type="entry name" value="BY-kinase"/>
    <property type="match status" value="1"/>
</dbReference>
<dbReference type="Proteomes" id="UP000226442">
    <property type="component" value="Unassembled WGS sequence"/>
</dbReference>
<dbReference type="SUPFAM" id="SSF52540">
    <property type="entry name" value="P-loop containing nucleoside triphosphate hydrolases"/>
    <property type="match status" value="1"/>
</dbReference>
<feature type="coiled-coil region" evidence="9">
    <location>
        <begin position="340"/>
        <end position="389"/>
    </location>
</feature>
<evidence type="ECO:0000256" key="10">
    <source>
        <dbReference type="SAM" id="Phobius"/>
    </source>
</evidence>
<evidence type="ECO:0000256" key="1">
    <source>
        <dbReference type="ARBA" id="ARBA00007316"/>
    </source>
</evidence>
<evidence type="ECO:0000256" key="4">
    <source>
        <dbReference type="ARBA" id="ARBA00022741"/>
    </source>
</evidence>
<comment type="caution">
    <text evidence="12">The sequence shown here is derived from an EMBL/GenBank/DDBJ whole genome shotgun (WGS) entry which is preliminary data.</text>
</comment>
<dbReference type="InterPro" id="IPR025669">
    <property type="entry name" value="AAA_dom"/>
</dbReference>
<keyword evidence="9" id="KW-0175">Coiled coil</keyword>
<evidence type="ECO:0000313" key="13">
    <source>
        <dbReference type="Proteomes" id="UP000226442"/>
    </source>
</evidence>
<accession>A0A2G4EY77</accession>
<keyword evidence="10" id="KW-0472">Membrane</keyword>
<evidence type="ECO:0000256" key="5">
    <source>
        <dbReference type="ARBA" id="ARBA00022777"/>
    </source>
</evidence>
<gene>
    <name evidence="12" type="ORF">CP500_015835</name>
</gene>
<evidence type="ECO:0000256" key="9">
    <source>
        <dbReference type="SAM" id="Coils"/>
    </source>
</evidence>
<keyword evidence="13" id="KW-1185">Reference proteome</keyword>
<evidence type="ECO:0000256" key="7">
    <source>
        <dbReference type="ARBA" id="ARBA00023137"/>
    </source>
</evidence>
<feature type="domain" description="AAA" evidence="11">
    <location>
        <begin position="576"/>
        <end position="714"/>
    </location>
</feature>
<evidence type="ECO:0000259" key="11">
    <source>
        <dbReference type="Pfam" id="PF13614"/>
    </source>
</evidence>
<organism evidence="12 13">
    <name type="scientific">Tychonema bourrellyi FEM_GT703</name>
    <dbReference type="NCBI Taxonomy" id="2040638"/>
    <lineage>
        <taxon>Bacteria</taxon>
        <taxon>Bacillati</taxon>
        <taxon>Cyanobacteriota</taxon>
        <taxon>Cyanophyceae</taxon>
        <taxon>Oscillatoriophycideae</taxon>
        <taxon>Oscillatoriales</taxon>
        <taxon>Microcoleaceae</taxon>
        <taxon>Tychonema</taxon>
    </lineage>
</organism>
<dbReference type="AlphaFoldDB" id="A0A2G4EY77"/>
<keyword evidence="7" id="KW-0829">Tyrosine-protein kinase</keyword>
<dbReference type="EMBL" id="NXIB02000097">
    <property type="protein sequence ID" value="PHX54484.1"/>
    <property type="molecule type" value="Genomic_DNA"/>
</dbReference>
<dbReference type="OrthoDB" id="580971at2"/>
<evidence type="ECO:0000256" key="8">
    <source>
        <dbReference type="ARBA" id="ARBA00051245"/>
    </source>
</evidence>
<dbReference type="Gene3D" id="3.40.50.300">
    <property type="entry name" value="P-loop containing nucleotide triphosphate hydrolases"/>
    <property type="match status" value="1"/>
</dbReference>
<dbReference type="InterPro" id="IPR005702">
    <property type="entry name" value="Wzc-like_C"/>
</dbReference>
<dbReference type="PANTHER" id="PTHR32309:SF13">
    <property type="entry name" value="FERRIC ENTEROBACTIN TRANSPORT PROTEIN FEPE"/>
    <property type="match status" value="1"/>
</dbReference>
<keyword evidence="5" id="KW-0418">Kinase</keyword>
<evidence type="ECO:0000313" key="12">
    <source>
        <dbReference type="EMBL" id="PHX54484.1"/>
    </source>
</evidence>
<keyword evidence="10" id="KW-1133">Transmembrane helix</keyword>
<protein>
    <recommendedName>
        <fullName evidence="2">non-specific protein-tyrosine kinase</fullName>
        <ecNumber evidence="2">2.7.10.2</ecNumber>
    </recommendedName>
</protein>
<dbReference type="NCBIfam" id="TIGR01007">
    <property type="entry name" value="eps_fam"/>
    <property type="match status" value="1"/>
</dbReference>
<evidence type="ECO:0000256" key="2">
    <source>
        <dbReference type="ARBA" id="ARBA00011903"/>
    </source>
</evidence>
<dbReference type="EC" id="2.7.10.2" evidence="2"/>